<organism evidence="1 2">
    <name type="scientific">Desulfosarcina alkanivorans</name>
    <dbReference type="NCBI Taxonomy" id="571177"/>
    <lineage>
        <taxon>Bacteria</taxon>
        <taxon>Pseudomonadati</taxon>
        <taxon>Thermodesulfobacteriota</taxon>
        <taxon>Desulfobacteria</taxon>
        <taxon>Desulfobacterales</taxon>
        <taxon>Desulfosarcinaceae</taxon>
        <taxon>Desulfosarcina</taxon>
    </lineage>
</organism>
<sequence length="411" mass="45699">MKTSDSENEKTAPPLWQYVPIADYHPPAPPVTESVRERLAVFRRLFLHGEPEEESPFKASDNLRALPAWQSKRVAPSPEWHGSAEALTLELTAWLKQEEPDRPAIVLVGPPHGGHSGTLAVWAEQQGWPILPPPSTEQILNGDDTWLSGQSRSGSPWVFPALERAYLRHAEGLNLIRRFLDRVCSGNLGRGIIGCDSWSWAFLRHVWRGRLPVTLTLQAFDKDRLADHFQQIADPSGDRQLLFRQSDNGRYVLKPPKTETSTGAETSSFLQLLAAHSRGNLGVARAVWLASLQTEPDEKLAEEPPDEGAPGMDGQTVWVLPWSQLSFPALPSGAGRDEAFVLHTLLLHNGLPLELMQRLLPLAPSQVMETLLRLEDSGLAAQVDSVWQVAARGYPAVRQFLQDNGYLIDQF</sequence>
<dbReference type="Proteomes" id="UP000427906">
    <property type="component" value="Chromosome"/>
</dbReference>
<dbReference type="KEGG" id="dalk:DSCA_35880"/>
<dbReference type="AlphaFoldDB" id="A0A5K7YLH4"/>
<gene>
    <name evidence="1" type="ORF">DSCA_35880</name>
</gene>
<evidence type="ECO:0000313" key="2">
    <source>
        <dbReference type="Proteomes" id="UP000427906"/>
    </source>
</evidence>
<reference evidence="1 2" key="1">
    <citation type="submission" date="2019-11" db="EMBL/GenBank/DDBJ databases">
        <title>Comparative genomics of hydrocarbon-degrading Desulfosarcina strains.</title>
        <authorList>
            <person name="Watanabe M."/>
            <person name="Kojima H."/>
            <person name="Fukui M."/>
        </authorList>
    </citation>
    <scope>NUCLEOTIDE SEQUENCE [LARGE SCALE GENOMIC DNA]</scope>
    <source>
        <strain evidence="1 2">PL12</strain>
    </source>
</reference>
<protein>
    <submittedName>
        <fullName evidence="1">Uncharacterized protein</fullName>
    </submittedName>
</protein>
<accession>A0A5K7YLH4</accession>
<evidence type="ECO:0000313" key="1">
    <source>
        <dbReference type="EMBL" id="BBO69658.1"/>
    </source>
</evidence>
<dbReference type="OrthoDB" id="258935at2"/>
<dbReference type="EMBL" id="AP021874">
    <property type="protein sequence ID" value="BBO69658.1"/>
    <property type="molecule type" value="Genomic_DNA"/>
</dbReference>
<proteinExistence type="predicted"/>
<dbReference type="RefSeq" id="WP_155317676.1">
    <property type="nucleotide sequence ID" value="NZ_AP021874.1"/>
</dbReference>
<keyword evidence="2" id="KW-1185">Reference proteome</keyword>
<name>A0A5K7YLH4_9BACT</name>